<feature type="compositionally biased region" description="Polar residues" evidence="1">
    <location>
        <begin position="159"/>
        <end position="174"/>
    </location>
</feature>
<proteinExistence type="predicted"/>
<sequence>MSTLDKNLDYSNPFTQSNKRMSPPTKQSQKLNHEMTQYQEAQHKNQYQIRMGEILIKLPEKDPCQEIILIIVLVHRKTKIMNKQNPMNPKTFANHLIRNSMNHHQGDGSYEKMIENKVFQFLNGFFANQQNQPQRQPQSHLQQQQQMQSSQHPLRMPNPLQSHISHGNLYNNRSVSPIMNRTQNNEDLNEIKSTTYQLSKDMKMMRKLVEELSMSLNEKDAEIIKLNMHLGDEKKKFQNLIRKQSQKSLMHNGSTSSLLSAQKDDSSHQEILQQLREENQQLSEISQMKKFNQDLKNKHKDEIKKLEEARHQDKQRQEAHIIKLENFNKDLQKEIKRHQDEVEKALKIHRANESLMSKNDELKQYIKKLNSDIDQLHQDRDRESNKYHQLLKHAQMLGKNNTSIVRDDGPCKSCLNTLQEKEQMVVEMENFKRELNKQKQDNKDLRESSLSLKNDNSGNLSEGGGNQQSRQNQILIQQIEQQYKQQIEQKQQELDLKDDMIRDLQKTIDELKAKDLKNEEEMKRLQTQLTKNNFLVEKNAVQLIDAQQKEAQLTSEIKKYQVTLDQLAEELEIAKNPKKKKK</sequence>
<feature type="region of interest" description="Disordered" evidence="1">
    <location>
        <begin position="435"/>
        <end position="469"/>
    </location>
</feature>
<reference evidence="2 3" key="1">
    <citation type="submission" date="2014-06" db="EMBL/GenBank/DDBJ databases">
        <authorList>
            <person name="Swart Estienne"/>
        </authorList>
    </citation>
    <scope>NUCLEOTIDE SEQUENCE [LARGE SCALE GENOMIC DNA]</scope>
    <source>
        <strain evidence="2 3">130c</strain>
    </source>
</reference>
<feature type="compositionally biased region" description="Polar residues" evidence="1">
    <location>
        <begin position="448"/>
        <end position="460"/>
    </location>
</feature>
<gene>
    <name evidence="2" type="primary">Contig4080.g4364</name>
    <name evidence="2" type="ORF">STYLEM_17594</name>
</gene>
<accession>A0A078B4N5</accession>
<organism evidence="2 3">
    <name type="scientific">Stylonychia lemnae</name>
    <name type="common">Ciliate</name>
    <dbReference type="NCBI Taxonomy" id="5949"/>
    <lineage>
        <taxon>Eukaryota</taxon>
        <taxon>Sar</taxon>
        <taxon>Alveolata</taxon>
        <taxon>Ciliophora</taxon>
        <taxon>Intramacronucleata</taxon>
        <taxon>Spirotrichea</taxon>
        <taxon>Stichotrichia</taxon>
        <taxon>Sporadotrichida</taxon>
        <taxon>Oxytrichidae</taxon>
        <taxon>Stylonychinae</taxon>
        <taxon>Stylonychia</taxon>
    </lineage>
</organism>
<evidence type="ECO:0000313" key="3">
    <source>
        <dbReference type="Proteomes" id="UP000039865"/>
    </source>
</evidence>
<feature type="region of interest" description="Disordered" evidence="1">
    <location>
        <begin position="130"/>
        <end position="174"/>
    </location>
</feature>
<dbReference type="Proteomes" id="UP000039865">
    <property type="component" value="Unassembled WGS sequence"/>
</dbReference>
<feature type="region of interest" description="Disordered" evidence="1">
    <location>
        <begin position="1"/>
        <end position="30"/>
    </location>
</feature>
<feature type="compositionally biased region" description="Basic and acidic residues" evidence="1">
    <location>
        <begin position="435"/>
        <end position="447"/>
    </location>
</feature>
<dbReference type="InParanoid" id="A0A078B4N5"/>
<dbReference type="EMBL" id="CCKQ01016600">
    <property type="protein sequence ID" value="CDW88473.1"/>
    <property type="molecule type" value="Genomic_DNA"/>
</dbReference>
<feature type="compositionally biased region" description="Low complexity" evidence="1">
    <location>
        <begin position="130"/>
        <end position="155"/>
    </location>
</feature>
<name>A0A078B4N5_STYLE</name>
<keyword evidence="3" id="KW-1185">Reference proteome</keyword>
<protein>
    <submittedName>
        <fullName evidence="2">Uncharacterized protein</fullName>
    </submittedName>
</protein>
<feature type="region of interest" description="Disordered" evidence="1">
    <location>
        <begin position="246"/>
        <end position="269"/>
    </location>
</feature>
<feature type="compositionally biased region" description="Polar residues" evidence="1">
    <location>
        <begin position="246"/>
        <end position="260"/>
    </location>
</feature>
<evidence type="ECO:0000256" key="1">
    <source>
        <dbReference type="SAM" id="MobiDB-lite"/>
    </source>
</evidence>
<evidence type="ECO:0000313" key="2">
    <source>
        <dbReference type="EMBL" id="CDW88473.1"/>
    </source>
</evidence>
<dbReference type="AlphaFoldDB" id="A0A078B4N5"/>